<feature type="compositionally biased region" description="Polar residues" evidence="1">
    <location>
        <begin position="42"/>
        <end position="54"/>
    </location>
</feature>
<organism evidence="2 3">
    <name type="scientific">Scophthalmus maximus</name>
    <name type="common">Turbot</name>
    <name type="synonym">Psetta maxima</name>
    <dbReference type="NCBI Taxonomy" id="52904"/>
    <lineage>
        <taxon>Eukaryota</taxon>
        <taxon>Metazoa</taxon>
        <taxon>Chordata</taxon>
        <taxon>Craniata</taxon>
        <taxon>Vertebrata</taxon>
        <taxon>Euteleostomi</taxon>
        <taxon>Actinopterygii</taxon>
        <taxon>Neopterygii</taxon>
        <taxon>Teleostei</taxon>
        <taxon>Neoteleostei</taxon>
        <taxon>Acanthomorphata</taxon>
        <taxon>Carangaria</taxon>
        <taxon>Pleuronectiformes</taxon>
        <taxon>Pleuronectoidei</taxon>
        <taxon>Scophthalmidae</taxon>
        <taxon>Scophthalmus</taxon>
    </lineage>
</organism>
<keyword evidence="3" id="KW-1185">Reference proteome</keyword>
<gene>
    <name evidence="2" type="ORF">SMAX5B_009631</name>
</gene>
<feature type="compositionally biased region" description="Polar residues" evidence="1">
    <location>
        <begin position="67"/>
        <end position="100"/>
    </location>
</feature>
<feature type="region of interest" description="Disordered" evidence="1">
    <location>
        <begin position="1"/>
        <end position="100"/>
    </location>
</feature>
<accession>A0A2U9C4L6</accession>
<reference evidence="2 3" key="1">
    <citation type="submission" date="2017-12" db="EMBL/GenBank/DDBJ databases">
        <title>Integrating genomic resources of turbot (Scophthalmus maximus) in depth evaluation of genetic and physical mapping variation across individuals.</title>
        <authorList>
            <person name="Martinez P."/>
        </authorList>
    </citation>
    <scope>NUCLEOTIDE SEQUENCE [LARGE SCALE GENOMIC DNA]</scope>
</reference>
<dbReference type="AlphaFoldDB" id="A0A2U9C4L6"/>
<proteinExistence type="predicted"/>
<protein>
    <submittedName>
        <fullName evidence="2">Uncharacterized protein</fullName>
    </submittedName>
</protein>
<dbReference type="EMBL" id="CP026254">
    <property type="protein sequence ID" value="AWP11525.1"/>
    <property type="molecule type" value="Genomic_DNA"/>
</dbReference>
<name>A0A2U9C4L6_SCOMX</name>
<evidence type="ECO:0000313" key="3">
    <source>
        <dbReference type="Proteomes" id="UP000246464"/>
    </source>
</evidence>
<evidence type="ECO:0000256" key="1">
    <source>
        <dbReference type="SAM" id="MobiDB-lite"/>
    </source>
</evidence>
<dbReference type="Proteomes" id="UP000246464">
    <property type="component" value="Chromosome 12"/>
</dbReference>
<sequence length="100" mass="10547">MRLEERSAPLDASSHPLIRSTVGGVHGEKGTAGPSHPPHDTGWTQQPSTGSRSRGQTERCARFCCTGSLSSRCSPTPLVQSASVKPQQQGEPTSAPDHSQ</sequence>
<evidence type="ECO:0000313" key="2">
    <source>
        <dbReference type="EMBL" id="AWP11525.1"/>
    </source>
</evidence>